<dbReference type="InterPro" id="IPR018911">
    <property type="entry name" value="Gmad2_Ig-like_dom"/>
</dbReference>
<evidence type="ECO:0000313" key="2">
    <source>
        <dbReference type="EMBL" id="OGG77405.1"/>
    </source>
</evidence>
<name>A0A1F6EUV7_9BACT</name>
<dbReference type="Proteomes" id="UP000177215">
    <property type="component" value="Unassembled WGS sequence"/>
</dbReference>
<proteinExistence type="predicted"/>
<comment type="caution">
    <text evidence="2">The sequence shown here is derived from an EMBL/GenBank/DDBJ whole genome shotgun (WGS) entry which is preliminary data.</text>
</comment>
<dbReference type="Pfam" id="PF10648">
    <property type="entry name" value="Gmad2"/>
    <property type="match status" value="1"/>
</dbReference>
<protein>
    <recommendedName>
        <fullName evidence="1">Bacterial spore germination immunoglobulin-like domain-containing protein</fullName>
    </recommendedName>
</protein>
<dbReference type="AlphaFoldDB" id="A0A1F6EUV7"/>
<evidence type="ECO:0000259" key="1">
    <source>
        <dbReference type="Pfam" id="PF10648"/>
    </source>
</evidence>
<evidence type="ECO:0000313" key="3">
    <source>
        <dbReference type="Proteomes" id="UP000177215"/>
    </source>
</evidence>
<dbReference type="STRING" id="1798515.A3B35_00295"/>
<organism evidence="2 3">
    <name type="scientific">Candidatus Kaiserbacteria bacterium RIFCSPLOWO2_01_FULL_54_24</name>
    <dbReference type="NCBI Taxonomy" id="1798515"/>
    <lineage>
        <taxon>Bacteria</taxon>
        <taxon>Candidatus Kaiseribacteriota</taxon>
    </lineage>
</organism>
<gene>
    <name evidence="2" type="ORF">A3B35_00295</name>
</gene>
<feature type="domain" description="Bacterial spore germination immunoglobulin-like" evidence="1">
    <location>
        <begin position="46"/>
        <end position="132"/>
    </location>
</feature>
<accession>A0A1F6EUV7</accession>
<reference evidence="2 3" key="1">
    <citation type="journal article" date="2016" name="Nat. Commun.">
        <title>Thousands of microbial genomes shed light on interconnected biogeochemical processes in an aquifer system.</title>
        <authorList>
            <person name="Anantharaman K."/>
            <person name="Brown C.T."/>
            <person name="Hug L.A."/>
            <person name="Sharon I."/>
            <person name="Castelle C.J."/>
            <person name="Probst A.J."/>
            <person name="Thomas B.C."/>
            <person name="Singh A."/>
            <person name="Wilkins M.J."/>
            <person name="Karaoz U."/>
            <person name="Brodie E.L."/>
            <person name="Williams K.H."/>
            <person name="Hubbard S.S."/>
            <person name="Banfield J.F."/>
        </authorList>
    </citation>
    <scope>NUCLEOTIDE SEQUENCE [LARGE SCALE GENOMIC DNA]</scope>
</reference>
<sequence>MNLRITIALVVLLVVVILGAVLIAAPMPANGPKVDPQEDTQFVSENVKVSSPRPNAVVLKTFTVIGEARGTWYFEASFPIFVIDANGAKVGQGIAQAVENWMTEDFVPFTAQVTVENYSGPATLVLLKDNPSGLPENDDSVSFSIVIQ</sequence>
<dbReference type="EMBL" id="MFMC01000017">
    <property type="protein sequence ID" value="OGG77405.1"/>
    <property type="molecule type" value="Genomic_DNA"/>
</dbReference>